<dbReference type="EC" id="1.9.3.1" evidence="3"/>
<evidence type="ECO:0000259" key="2">
    <source>
        <dbReference type="PROSITE" id="PS50855"/>
    </source>
</evidence>
<evidence type="ECO:0000313" key="3">
    <source>
        <dbReference type="EMBL" id="CBH76079.1"/>
    </source>
</evidence>
<feature type="transmembrane region" description="Helical" evidence="1">
    <location>
        <begin position="300"/>
        <end position="319"/>
    </location>
</feature>
<feature type="domain" description="Cytochrome oxidase subunit I profile" evidence="2">
    <location>
        <begin position="1"/>
        <end position="477"/>
    </location>
</feature>
<keyword evidence="1" id="KW-1133">Transmembrane helix</keyword>
<dbReference type="Pfam" id="PF00115">
    <property type="entry name" value="COX1"/>
    <property type="match status" value="1"/>
</dbReference>
<proteinExistence type="predicted"/>
<feature type="transmembrane region" description="Helical" evidence="1">
    <location>
        <begin position="369"/>
        <end position="387"/>
    </location>
</feature>
<keyword evidence="1" id="KW-0812">Transmembrane</keyword>
<feature type="transmembrane region" description="Helical" evidence="1">
    <location>
        <begin position="331"/>
        <end position="349"/>
    </location>
</feature>
<dbReference type="EMBL" id="CABL01000019">
    <property type="protein sequence ID" value="CBH76079.1"/>
    <property type="molecule type" value="Genomic_DNA"/>
</dbReference>
<feature type="transmembrane region" description="Helical" evidence="1">
    <location>
        <begin position="183"/>
        <end position="211"/>
    </location>
</feature>
<feature type="transmembrane region" description="Helical" evidence="1">
    <location>
        <begin position="231"/>
        <end position="249"/>
    </location>
</feature>
<dbReference type="PANTHER" id="PTHR10422">
    <property type="entry name" value="CYTOCHROME C OXIDASE SUBUNIT 1"/>
    <property type="match status" value="1"/>
</dbReference>
<organism evidence="3">
    <name type="scientific">mine drainage metagenome</name>
    <dbReference type="NCBI Taxonomy" id="410659"/>
    <lineage>
        <taxon>unclassified sequences</taxon>
        <taxon>metagenomes</taxon>
        <taxon>ecological metagenomes</taxon>
    </lineage>
</organism>
<dbReference type="InterPro" id="IPR023616">
    <property type="entry name" value="Cyt_c_oxase-like_su1_dom"/>
</dbReference>
<feature type="transmembrane region" description="Helical" evidence="1">
    <location>
        <begin position="40"/>
        <end position="67"/>
    </location>
</feature>
<dbReference type="SUPFAM" id="SSF81442">
    <property type="entry name" value="Cytochrome c oxidase subunit I-like"/>
    <property type="match status" value="1"/>
</dbReference>
<dbReference type="GO" id="GO:0016020">
    <property type="term" value="C:membrane"/>
    <property type="evidence" value="ECO:0007669"/>
    <property type="project" value="InterPro"/>
</dbReference>
<feature type="transmembrane region" description="Helical" evidence="1">
    <location>
        <begin position="124"/>
        <end position="149"/>
    </location>
</feature>
<dbReference type="Gene3D" id="1.20.210.10">
    <property type="entry name" value="Cytochrome c oxidase-like, subunit I domain"/>
    <property type="match status" value="1"/>
</dbReference>
<dbReference type="InterPro" id="IPR000883">
    <property type="entry name" value="Cyt_C_Oxase_1"/>
</dbReference>
<feature type="transmembrane region" description="Helical" evidence="1">
    <location>
        <begin position="261"/>
        <end position="280"/>
    </location>
</feature>
<name>E6PHY9_9ZZZZ</name>
<keyword evidence="3" id="KW-0560">Oxidoreductase</keyword>
<gene>
    <name evidence="3" type="primary">cox1</name>
    <name evidence="3" type="ORF">CARN1_0559</name>
</gene>
<sequence length="477" mass="51118">MKIMWTYIVAGLTIFALMLLVGIGLRASQAGWIPIDTGTFYSLLSLHGVGMITAMAIAGLGLLWYLVDRDIHLDERIAMLAFAFFAVGVLTVIVSVVFGHYGALWTMLYPLPFVGTTWPSWATGAWLLGVASVMLGFMLICAQILGAILRSSGGLGAALGLDYVFGRKAFEAAGKHPPSPQMLAATVVSIDGLIGGASGLLVGIAMIAHWLDPHVVIDPLWAKNLTYQFGHTFANLTMYMAVAGIYVALPICTKRAYHSSIPLVVAWWGTLVFVIIAYFHHLYMDFVQWPAVQYIGEISSYLAAVPVVVVTVFGGLMLIHRSGMKWTLGSMFFFAGMVGWIVGGSAAILDATIPLNVDLHNTLWVPAHFHTYLLEGVLLFILGWVFVSLEQRADAASNAVTRWIVGLGIFGGGALFLLSFYVAGAAGVPRRYAVEPSPGPFWAGIATVGALLVLVGVLAALVEGIRLARMRAVGSAV</sequence>
<keyword evidence="1" id="KW-0472">Membrane</keyword>
<dbReference type="GO" id="GO:0004129">
    <property type="term" value="F:cytochrome-c oxidase activity"/>
    <property type="evidence" value="ECO:0007669"/>
    <property type="project" value="InterPro"/>
</dbReference>
<feature type="transmembrane region" description="Helical" evidence="1">
    <location>
        <begin position="441"/>
        <end position="462"/>
    </location>
</feature>
<comment type="caution">
    <text evidence="3">The sequence shown here is derived from an EMBL/GenBank/DDBJ whole genome shotgun (WGS) entry which is preliminary data.</text>
</comment>
<dbReference type="PROSITE" id="PS50855">
    <property type="entry name" value="COX1"/>
    <property type="match status" value="1"/>
</dbReference>
<accession>E6PHY9</accession>
<dbReference type="GO" id="GO:0020037">
    <property type="term" value="F:heme binding"/>
    <property type="evidence" value="ECO:0007669"/>
    <property type="project" value="InterPro"/>
</dbReference>
<dbReference type="GO" id="GO:0016491">
    <property type="term" value="F:oxidoreductase activity"/>
    <property type="evidence" value="ECO:0007669"/>
    <property type="project" value="UniProtKB-KW"/>
</dbReference>
<reference evidence="3" key="1">
    <citation type="submission" date="2009-10" db="EMBL/GenBank/DDBJ databases">
        <title>Diversity of trophic interactions inside an arsenic-rich microbial ecosystem.</title>
        <authorList>
            <person name="Bertin P.N."/>
            <person name="Heinrich-Salmeron A."/>
            <person name="Pelletier E."/>
            <person name="Goulhen-Chollet F."/>
            <person name="Arsene-Ploetze F."/>
            <person name="Gallien S."/>
            <person name="Calteau A."/>
            <person name="Vallenet D."/>
            <person name="Casiot C."/>
            <person name="Chane-Woon-Ming B."/>
            <person name="Giloteaux L."/>
            <person name="Barakat M."/>
            <person name="Bonnefoy V."/>
            <person name="Bruneel O."/>
            <person name="Chandler M."/>
            <person name="Cleiss J."/>
            <person name="Duran R."/>
            <person name="Elbaz-Poulichet F."/>
            <person name="Fonknechten N."/>
            <person name="Lauga B."/>
            <person name="Mornico D."/>
            <person name="Ortet P."/>
            <person name="Schaeffer C."/>
            <person name="Siguier P."/>
            <person name="Alexander Thil Smith A."/>
            <person name="Van Dorsselaer A."/>
            <person name="Weissenbach J."/>
            <person name="Medigue C."/>
            <person name="Le Paslier D."/>
        </authorList>
    </citation>
    <scope>NUCLEOTIDE SEQUENCE</scope>
</reference>
<feature type="transmembrane region" description="Helical" evidence="1">
    <location>
        <begin position="79"/>
        <end position="104"/>
    </location>
</feature>
<protein>
    <submittedName>
        <fullName evidence="3">Cytochrome c oxidase, subunit I</fullName>
        <ecNumber evidence="3">1.9.3.1</ecNumber>
    </submittedName>
</protein>
<dbReference type="GO" id="GO:0009060">
    <property type="term" value="P:aerobic respiration"/>
    <property type="evidence" value="ECO:0007669"/>
    <property type="project" value="InterPro"/>
</dbReference>
<dbReference type="InterPro" id="IPR036927">
    <property type="entry name" value="Cyt_c_oxase-like_su1_sf"/>
</dbReference>
<dbReference type="AlphaFoldDB" id="E6PHY9"/>
<evidence type="ECO:0000256" key="1">
    <source>
        <dbReference type="SAM" id="Phobius"/>
    </source>
</evidence>
<feature type="transmembrane region" description="Helical" evidence="1">
    <location>
        <begin position="399"/>
        <end position="421"/>
    </location>
</feature>